<accession>A0A9W9V4F6</accession>
<gene>
    <name evidence="2" type="ORF">N7541_000071</name>
</gene>
<protein>
    <submittedName>
        <fullName evidence="2">Uncharacterized protein</fullName>
    </submittedName>
</protein>
<feature type="region of interest" description="Disordered" evidence="1">
    <location>
        <begin position="329"/>
        <end position="358"/>
    </location>
</feature>
<dbReference type="Proteomes" id="UP001148299">
    <property type="component" value="Unassembled WGS sequence"/>
</dbReference>
<feature type="compositionally biased region" description="Low complexity" evidence="1">
    <location>
        <begin position="341"/>
        <end position="358"/>
    </location>
</feature>
<name>A0A9W9V4F6_PENBR</name>
<feature type="region of interest" description="Disordered" evidence="1">
    <location>
        <begin position="782"/>
        <end position="817"/>
    </location>
</feature>
<evidence type="ECO:0000313" key="3">
    <source>
        <dbReference type="Proteomes" id="UP001148299"/>
    </source>
</evidence>
<feature type="compositionally biased region" description="Basic and acidic residues" evidence="1">
    <location>
        <begin position="666"/>
        <end position="682"/>
    </location>
</feature>
<feature type="region of interest" description="Disordered" evidence="1">
    <location>
        <begin position="392"/>
        <end position="420"/>
    </location>
</feature>
<feature type="compositionally biased region" description="Polar residues" evidence="1">
    <location>
        <begin position="611"/>
        <end position="620"/>
    </location>
</feature>
<reference evidence="2" key="1">
    <citation type="submission" date="2022-12" db="EMBL/GenBank/DDBJ databases">
        <authorList>
            <person name="Petersen C."/>
        </authorList>
    </citation>
    <scope>NUCLEOTIDE SEQUENCE</scope>
    <source>
        <strain evidence="2">IBT 35675</strain>
    </source>
</reference>
<feature type="compositionally biased region" description="Polar residues" evidence="1">
    <location>
        <begin position="512"/>
        <end position="528"/>
    </location>
</feature>
<keyword evidence="3" id="KW-1185">Reference proteome</keyword>
<feature type="region of interest" description="Disordered" evidence="1">
    <location>
        <begin position="468"/>
        <end position="489"/>
    </location>
</feature>
<dbReference type="AlphaFoldDB" id="A0A9W9V4F6"/>
<feature type="compositionally biased region" description="Polar residues" evidence="1">
    <location>
        <begin position="782"/>
        <end position="794"/>
    </location>
</feature>
<dbReference type="EMBL" id="JAPZBR010000001">
    <property type="protein sequence ID" value="KAJ5366130.1"/>
    <property type="molecule type" value="Genomic_DNA"/>
</dbReference>
<feature type="region of interest" description="Disordered" evidence="1">
    <location>
        <begin position="659"/>
        <end position="717"/>
    </location>
</feature>
<proteinExistence type="predicted"/>
<reference evidence="2" key="2">
    <citation type="journal article" date="2023" name="IMA Fungus">
        <title>Comparative genomic study of the Penicillium genus elucidates a diverse pangenome and 15 lateral gene transfer events.</title>
        <authorList>
            <person name="Petersen C."/>
            <person name="Sorensen T."/>
            <person name="Nielsen M.R."/>
            <person name="Sondergaard T.E."/>
            <person name="Sorensen J.L."/>
            <person name="Fitzpatrick D.A."/>
            <person name="Frisvad J.C."/>
            <person name="Nielsen K.L."/>
        </authorList>
    </citation>
    <scope>NUCLEOTIDE SEQUENCE</scope>
    <source>
        <strain evidence="2">IBT 35675</strain>
    </source>
</reference>
<evidence type="ECO:0000256" key="1">
    <source>
        <dbReference type="SAM" id="MobiDB-lite"/>
    </source>
</evidence>
<feature type="compositionally biased region" description="Polar residues" evidence="1">
    <location>
        <begin position="468"/>
        <end position="484"/>
    </location>
</feature>
<feature type="region of interest" description="Disordered" evidence="1">
    <location>
        <begin position="601"/>
        <end position="641"/>
    </location>
</feature>
<organism evidence="2 3">
    <name type="scientific">Penicillium brevicompactum</name>
    <dbReference type="NCBI Taxonomy" id="5074"/>
    <lineage>
        <taxon>Eukaryota</taxon>
        <taxon>Fungi</taxon>
        <taxon>Dikarya</taxon>
        <taxon>Ascomycota</taxon>
        <taxon>Pezizomycotina</taxon>
        <taxon>Eurotiomycetes</taxon>
        <taxon>Eurotiomycetidae</taxon>
        <taxon>Eurotiales</taxon>
        <taxon>Aspergillaceae</taxon>
        <taxon>Penicillium</taxon>
    </lineage>
</organism>
<sequence length="864" mass="94862">MTPGAVNVEGYGHNIGRDDCVMEFLPELSRVYWEHFQPSQDTLSFVLEQSQSHLKALAGHESFAGFLDVSLMSDVLAKKTEVIFEAPSPCIFRSENGAASANISWLDVVKEKDYQAEHQGNGVYHFHMRDQGVIVQLSSFQHNMILSGLPRQLVQPWSYEKDVQMELCTLALAAEMTSTMNQLASEVIKVNNNVLEEIGKRDQVLRQFPKPGQRSAASPFPERDMLSVESPAILSPTRADTYSLGEFAVETQNPGGQGNTKRRSAAKWGFSKNKLWPPHVLKQLPGWFEDQVRRNFSQDEIAQHFEEKFKQKRTFNALEAKLYKLTGKSPYRKRGKRSSVSLAPHQSSPPHHSSSSLDLSERMVLRSNINVHTLHLAPSIFPYIVAENGGDDTPVAHPGHMLQPGQCPEAEEPSKDLPDVSDMLAESPLQLEDSDIDDSIHAIEADLRRGGSHAPQGPAVDVAPMQMNQTASSQGSRPENTSGQGLVDPLNRVSLNEDTQHEPEDFFDASSLARTTTPSQTSQPNRHGSSTEDHPLNRGNSGTSANFIEGDLAEDEIEMSAPENPPLERSPRRTQQQISEGREGSFYNHSFLLHGDQEAISTTPPAAVGSSCASAQTPVSQPVWDADDTPGMENPNDPPLAQFITVNDGKALRTRLNMESTTPHAQLEREGRGALHDGERARQTSTPPEGPVVQESNGQNGTRRPPLKTLGREQAWPHDREMADSGLEATGDQSYLPAVDTRSPQLEMSPNLQTPPQVLANPVPVPSANTSQAIHITKQIQDGSSGFQASSPRASQPEELQSGHAPRLSRTGPVPLSDQSVLACPAILPPYPPDQQGHGMLRYKGYPLPSLAQQMYHLEGEPHQ</sequence>
<comment type="caution">
    <text evidence="2">The sequence shown here is derived from an EMBL/GenBank/DDBJ whole genome shotgun (WGS) entry which is preliminary data.</text>
</comment>
<feature type="region of interest" description="Disordered" evidence="1">
    <location>
        <begin position="506"/>
        <end position="546"/>
    </location>
</feature>
<evidence type="ECO:0000313" key="2">
    <source>
        <dbReference type="EMBL" id="KAJ5366130.1"/>
    </source>
</evidence>